<evidence type="ECO:0000256" key="2">
    <source>
        <dbReference type="ARBA" id="ARBA00022448"/>
    </source>
</evidence>
<name>A0A562LES9_9GAMM</name>
<comment type="caution">
    <text evidence="10">The sequence shown here is derived from an EMBL/GenBank/DDBJ whole genome shotgun (WGS) entry which is preliminary data.</text>
</comment>
<evidence type="ECO:0000313" key="11">
    <source>
        <dbReference type="Proteomes" id="UP000315167"/>
    </source>
</evidence>
<dbReference type="GO" id="GO:0015288">
    <property type="term" value="F:porin activity"/>
    <property type="evidence" value="ECO:0007669"/>
    <property type="project" value="TreeGrafter"/>
</dbReference>
<comment type="subcellular location">
    <subcellularLocation>
        <location evidence="7">Cell outer membrane</location>
        <topology evidence="7">Peripheral membrane protein</topology>
    </subcellularLocation>
</comment>
<keyword evidence="2 7" id="KW-0813">Transport</keyword>
<accession>A0A562LES9</accession>
<keyword evidence="7" id="KW-0354">Hemolysis</keyword>
<keyword evidence="8" id="KW-0175">Coiled coil</keyword>
<evidence type="ECO:0000256" key="5">
    <source>
        <dbReference type="ARBA" id="ARBA00023136"/>
    </source>
</evidence>
<evidence type="ECO:0000256" key="3">
    <source>
        <dbReference type="ARBA" id="ARBA00022452"/>
    </source>
</evidence>
<dbReference type="Gene3D" id="1.20.1600.10">
    <property type="entry name" value="Outer membrane efflux proteins (OEP)"/>
    <property type="match status" value="1"/>
</dbReference>
<dbReference type="PANTHER" id="PTHR30026:SF20">
    <property type="entry name" value="OUTER MEMBRANE PROTEIN TOLC"/>
    <property type="match status" value="1"/>
</dbReference>
<dbReference type="NCBIfam" id="TIGR01844">
    <property type="entry name" value="type_I_sec_TolC"/>
    <property type="match status" value="1"/>
</dbReference>
<dbReference type="OrthoDB" id="9813458at2"/>
<protein>
    <recommendedName>
        <fullName evidence="7">Protein CyaE</fullName>
    </recommendedName>
</protein>
<proteinExistence type="inferred from homology"/>
<sequence>MSRRPLFFALALALLPASAFAEDLLQTYELARTGDPQLSAAEANRRGTKEGAVQARAAMLPQLNGSMTFNRTRDSSFSDGVIDPETGDVQASNSFRDSSNRGTGVNLDQMIYDRSNFTRLKSQKALGRASDFSLESANDTLITRTSQAYFNVLVAIETLAAAEAQEAATKKQFDFADKRLEVGLAPITDVHEARAQYDSSRANTIVRRNELEDAYQALTEITGQPVRNLQGLPDDFKPELPPEQTIDAWVESAVKNNPALMAKELQVQSASADVETARAGHWPKLYLSGSYGDTYSWGDTTLPGLPPFPRETHSNSRGYGPSVGLTLSVPIFSGGATQSQVRQAIARRDAAQNELEQQKRALARNTRSAYQALIAGVSEVEARRLAVVSAKAAYDASQVGLEVGTRTVIDVLINQQTLFNAQQNYAQAKYGFLQNRLRLEEAAGTLEVSDVQDINRLLTVNAEAQLQPAQ</sequence>
<dbReference type="EMBL" id="VLKN01000001">
    <property type="protein sequence ID" value="TWI06116.1"/>
    <property type="molecule type" value="Genomic_DNA"/>
</dbReference>
<keyword evidence="9" id="KW-0732">Signal</keyword>
<keyword evidence="5 7" id="KW-0472">Membrane</keyword>
<keyword evidence="3" id="KW-1134">Transmembrane beta strand</keyword>
<evidence type="ECO:0000256" key="7">
    <source>
        <dbReference type="PIRNR" id="PIRNR001892"/>
    </source>
</evidence>
<feature type="chain" id="PRO_5021994486" description="Protein CyaE" evidence="9">
    <location>
        <begin position="22"/>
        <end position="470"/>
    </location>
</feature>
<feature type="signal peptide" evidence="9">
    <location>
        <begin position="1"/>
        <end position="21"/>
    </location>
</feature>
<keyword evidence="4" id="KW-0812">Transmembrane</keyword>
<reference evidence="10 11" key="1">
    <citation type="journal article" date="2015" name="Stand. Genomic Sci.">
        <title>Genomic Encyclopedia of Bacterial and Archaeal Type Strains, Phase III: the genomes of soil and plant-associated and newly described type strains.</title>
        <authorList>
            <person name="Whitman W.B."/>
            <person name="Woyke T."/>
            <person name="Klenk H.P."/>
            <person name="Zhou Y."/>
            <person name="Lilburn T.G."/>
            <person name="Beck B.J."/>
            <person name="De Vos P."/>
            <person name="Vandamme P."/>
            <person name="Eisen J.A."/>
            <person name="Garrity G."/>
            <person name="Hugenholtz P."/>
            <person name="Kyrpides N.C."/>
        </authorList>
    </citation>
    <scope>NUCLEOTIDE SEQUENCE [LARGE SCALE GENOMIC DNA]</scope>
    <source>
        <strain evidence="10 11">CGMCC 1.10821</strain>
    </source>
</reference>
<comment type="function">
    <text evidence="7">CyaE is necessary for transport of calmodulin-sensitive adenylate cyclase-hemolysin (cyclolysin).</text>
</comment>
<evidence type="ECO:0000256" key="1">
    <source>
        <dbReference type="ARBA" id="ARBA00007613"/>
    </source>
</evidence>
<keyword evidence="7" id="KW-0204">Cytolysis</keyword>
<dbReference type="InterPro" id="IPR010130">
    <property type="entry name" value="T1SS_OMP_TolC"/>
</dbReference>
<dbReference type="InterPro" id="IPR051906">
    <property type="entry name" value="TolC-like"/>
</dbReference>
<evidence type="ECO:0000313" key="10">
    <source>
        <dbReference type="EMBL" id="TWI06116.1"/>
    </source>
</evidence>
<dbReference type="PIRSF" id="PIRSF001892">
    <property type="entry name" value="CyaE"/>
    <property type="match status" value="1"/>
</dbReference>
<feature type="coiled-coil region" evidence="8">
    <location>
        <begin position="341"/>
        <end position="368"/>
    </location>
</feature>
<dbReference type="Pfam" id="PF02321">
    <property type="entry name" value="OEP"/>
    <property type="match status" value="2"/>
</dbReference>
<dbReference type="GO" id="GO:1990281">
    <property type="term" value="C:efflux pump complex"/>
    <property type="evidence" value="ECO:0007669"/>
    <property type="project" value="TreeGrafter"/>
</dbReference>
<gene>
    <name evidence="10" type="ORF">IP90_00379</name>
</gene>
<evidence type="ECO:0000256" key="6">
    <source>
        <dbReference type="ARBA" id="ARBA00023237"/>
    </source>
</evidence>
<keyword evidence="6 7" id="KW-0998">Cell outer membrane</keyword>
<comment type="similarity">
    <text evidence="1 7">Belongs to the outer membrane factor (OMF) (TC 1.B.17) family.</text>
</comment>
<evidence type="ECO:0000256" key="9">
    <source>
        <dbReference type="SAM" id="SignalP"/>
    </source>
</evidence>
<dbReference type="PANTHER" id="PTHR30026">
    <property type="entry name" value="OUTER MEMBRANE PROTEIN TOLC"/>
    <property type="match status" value="1"/>
</dbReference>
<dbReference type="AlphaFoldDB" id="A0A562LES9"/>
<keyword evidence="11" id="KW-1185">Reference proteome</keyword>
<dbReference type="GO" id="GO:0015562">
    <property type="term" value="F:efflux transmembrane transporter activity"/>
    <property type="evidence" value="ECO:0007669"/>
    <property type="project" value="InterPro"/>
</dbReference>
<dbReference type="InterPro" id="IPR028351">
    <property type="entry name" value="CyaE"/>
</dbReference>
<organism evidence="10 11">
    <name type="scientific">Luteimonas cucumeris</name>
    <dbReference type="NCBI Taxonomy" id="985012"/>
    <lineage>
        <taxon>Bacteria</taxon>
        <taxon>Pseudomonadati</taxon>
        <taxon>Pseudomonadota</taxon>
        <taxon>Gammaproteobacteria</taxon>
        <taxon>Lysobacterales</taxon>
        <taxon>Lysobacteraceae</taxon>
        <taxon>Luteimonas</taxon>
    </lineage>
</organism>
<dbReference type="GO" id="GO:0009279">
    <property type="term" value="C:cell outer membrane"/>
    <property type="evidence" value="ECO:0007669"/>
    <property type="project" value="UniProtKB-SubCell"/>
</dbReference>
<dbReference type="GO" id="GO:0031640">
    <property type="term" value="P:killing of cells of another organism"/>
    <property type="evidence" value="ECO:0007669"/>
    <property type="project" value="UniProtKB-KW"/>
</dbReference>
<dbReference type="InterPro" id="IPR003423">
    <property type="entry name" value="OMP_efflux"/>
</dbReference>
<evidence type="ECO:0000256" key="4">
    <source>
        <dbReference type="ARBA" id="ARBA00022692"/>
    </source>
</evidence>
<evidence type="ECO:0000256" key="8">
    <source>
        <dbReference type="SAM" id="Coils"/>
    </source>
</evidence>
<dbReference type="Proteomes" id="UP000315167">
    <property type="component" value="Unassembled WGS sequence"/>
</dbReference>
<dbReference type="SUPFAM" id="SSF56954">
    <property type="entry name" value="Outer membrane efflux proteins (OEP)"/>
    <property type="match status" value="1"/>
</dbReference>
<dbReference type="RefSeq" id="WP_144897915.1">
    <property type="nucleotide sequence ID" value="NZ_VLKN01000001.1"/>
</dbReference>